<feature type="compositionally biased region" description="Basic and acidic residues" evidence="5">
    <location>
        <begin position="409"/>
        <end position="448"/>
    </location>
</feature>
<dbReference type="PANTHER" id="PTHR24206">
    <property type="entry name" value="OS06G0237300 PROTEIN"/>
    <property type="match status" value="1"/>
</dbReference>
<feature type="compositionally biased region" description="Polar residues" evidence="5">
    <location>
        <begin position="259"/>
        <end position="268"/>
    </location>
</feature>
<evidence type="ECO:0000256" key="5">
    <source>
        <dbReference type="SAM" id="MobiDB-lite"/>
    </source>
</evidence>
<feature type="non-terminal residue" evidence="7">
    <location>
        <position position="487"/>
    </location>
</feature>
<accession>A0A8T3E8M9</accession>
<keyword evidence="8" id="KW-1185">Reference proteome</keyword>
<feature type="compositionally biased region" description="Basic and acidic residues" evidence="5">
    <location>
        <begin position="1"/>
        <end position="16"/>
    </location>
</feature>
<evidence type="ECO:0000256" key="4">
    <source>
        <dbReference type="PROSITE-ProRule" id="PRU00125"/>
    </source>
</evidence>
<feature type="region of interest" description="Disordered" evidence="5">
    <location>
        <begin position="152"/>
        <end position="217"/>
    </location>
</feature>
<name>A0A8T3E8M9_9TELE</name>
<dbReference type="Pfam" id="PF00412">
    <property type="entry name" value="LIM"/>
    <property type="match status" value="1"/>
</dbReference>
<feature type="compositionally biased region" description="Polar residues" evidence="5">
    <location>
        <begin position="387"/>
        <end position="397"/>
    </location>
</feature>
<comment type="caution">
    <text evidence="7">The sequence shown here is derived from an EMBL/GenBank/DDBJ whole genome shotgun (WGS) entry which is preliminary data.</text>
</comment>
<dbReference type="AlphaFoldDB" id="A0A8T3E8M9"/>
<dbReference type="OrthoDB" id="20799at2759"/>
<feature type="domain" description="LIM zinc-binding" evidence="6">
    <location>
        <begin position="89"/>
        <end position="151"/>
    </location>
</feature>
<proteinExistence type="predicted"/>
<keyword evidence="3 4" id="KW-0440">LIM domain</keyword>
<feature type="region of interest" description="Disordered" evidence="5">
    <location>
        <begin position="231"/>
        <end position="268"/>
    </location>
</feature>
<feature type="compositionally biased region" description="Polar residues" evidence="5">
    <location>
        <begin position="30"/>
        <end position="40"/>
    </location>
</feature>
<organism evidence="7 8">
    <name type="scientific">Albula goreensis</name>
    <dbReference type="NCBI Taxonomy" id="1534307"/>
    <lineage>
        <taxon>Eukaryota</taxon>
        <taxon>Metazoa</taxon>
        <taxon>Chordata</taxon>
        <taxon>Craniata</taxon>
        <taxon>Vertebrata</taxon>
        <taxon>Euteleostomi</taxon>
        <taxon>Actinopterygii</taxon>
        <taxon>Neopterygii</taxon>
        <taxon>Teleostei</taxon>
        <taxon>Albuliformes</taxon>
        <taxon>Albulidae</taxon>
        <taxon>Albula</taxon>
    </lineage>
</organism>
<evidence type="ECO:0000313" key="7">
    <source>
        <dbReference type="EMBL" id="KAI1904586.1"/>
    </source>
</evidence>
<dbReference type="PROSITE" id="PS50023">
    <property type="entry name" value="LIM_DOMAIN_2"/>
    <property type="match status" value="1"/>
</dbReference>
<protein>
    <recommendedName>
        <fullName evidence="6">LIM zinc-binding domain-containing protein</fullName>
    </recommendedName>
</protein>
<evidence type="ECO:0000256" key="3">
    <source>
        <dbReference type="ARBA" id="ARBA00023038"/>
    </source>
</evidence>
<feature type="region of interest" description="Disordered" evidence="5">
    <location>
        <begin position="355"/>
        <end position="459"/>
    </location>
</feature>
<keyword evidence="1 4" id="KW-0479">Metal-binding</keyword>
<feature type="region of interest" description="Disordered" evidence="5">
    <location>
        <begin position="1"/>
        <end position="52"/>
    </location>
</feature>
<feature type="compositionally biased region" description="Polar residues" evidence="5">
    <location>
        <begin position="159"/>
        <end position="181"/>
    </location>
</feature>
<evidence type="ECO:0000259" key="6">
    <source>
        <dbReference type="PROSITE" id="PS50023"/>
    </source>
</evidence>
<dbReference type="SUPFAM" id="SSF57716">
    <property type="entry name" value="Glucocorticoid receptor-like (DNA-binding domain)"/>
    <property type="match status" value="2"/>
</dbReference>
<dbReference type="SMART" id="SM00132">
    <property type="entry name" value="LIM"/>
    <property type="match status" value="1"/>
</dbReference>
<evidence type="ECO:0000313" key="8">
    <source>
        <dbReference type="Proteomes" id="UP000829720"/>
    </source>
</evidence>
<dbReference type="CDD" id="cd09439">
    <property type="entry name" value="LIM_Mical"/>
    <property type="match status" value="1"/>
</dbReference>
<feature type="region of interest" description="Disordered" evidence="5">
    <location>
        <begin position="318"/>
        <end position="340"/>
    </location>
</feature>
<dbReference type="InterPro" id="IPR001781">
    <property type="entry name" value="Znf_LIM"/>
</dbReference>
<sequence>RIPKDVKKLEDNDSSNKRRRKGCNYLEEATNFSSQSTPSGSEGGEQKENKVKSMATQLLAKFEENAPSCTLRRQGSFRREFPQNLGGSDMCHFCKKRVYVMERLSAEGRFFHRECFRCDTCSSTLRVGGHAFDSEQGKFYCKLHFAQRKRSQKFKSRTMDPQKQAQGSGVSEGSRTSSPDGSTAYLATGTLSSQPPGGYFQHLSNQSSPEMCDVAPRQGWLDPNMVAELPKDSKQAQEAESPTFPDVQRNSDTDGCEQSEVTSLQSLKPCTEETLNKKSSAQPQECATSEGPVLLKKNNRWRRKIRATFPLVLVKTQDTRTTATDKSNHSKTSEEEDSDFEEIFMPASENRHLHQDNPAELENPPETTPPPSSSHTEPPTDLLNHHGPSTSEYMETENTGKKKLTLSLSEKEKLLDWELGVLREESSESEGRTRDPQYDKKPEDEHPVDPPPAPAPTQSTLQIVMNTLRRSFRVPGTSSPHGCPQEE</sequence>
<gene>
    <name evidence="7" type="ORF">AGOR_G00007150</name>
</gene>
<dbReference type="Gene3D" id="2.10.110.10">
    <property type="entry name" value="Cysteine Rich Protein"/>
    <property type="match status" value="1"/>
</dbReference>
<reference evidence="7" key="1">
    <citation type="submission" date="2021-01" db="EMBL/GenBank/DDBJ databases">
        <authorList>
            <person name="Zahm M."/>
            <person name="Roques C."/>
            <person name="Cabau C."/>
            <person name="Klopp C."/>
            <person name="Donnadieu C."/>
            <person name="Jouanno E."/>
            <person name="Lampietro C."/>
            <person name="Louis A."/>
            <person name="Herpin A."/>
            <person name="Echchiki A."/>
            <person name="Berthelot C."/>
            <person name="Parey E."/>
            <person name="Roest-Crollius H."/>
            <person name="Braasch I."/>
            <person name="Postlethwait J."/>
            <person name="Bobe J."/>
            <person name="Montfort J."/>
            <person name="Bouchez O."/>
            <person name="Begum T."/>
            <person name="Mejri S."/>
            <person name="Adams A."/>
            <person name="Chen W.-J."/>
            <person name="Guiguen Y."/>
        </authorList>
    </citation>
    <scope>NUCLEOTIDE SEQUENCE</scope>
    <source>
        <tissue evidence="7">Blood</tissue>
    </source>
</reference>
<dbReference type="Proteomes" id="UP000829720">
    <property type="component" value="Unassembled WGS sequence"/>
</dbReference>
<evidence type="ECO:0000256" key="1">
    <source>
        <dbReference type="ARBA" id="ARBA00022723"/>
    </source>
</evidence>
<dbReference type="PROSITE" id="PS00478">
    <property type="entry name" value="LIM_DOMAIN_1"/>
    <property type="match status" value="1"/>
</dbReference>
<evidence type="ECO:0000256" key="2">
    <source>
        <dbReference type="ARBA" id="ARBA00022833"/>
    </source>
</evidence>
<keyword evidence="2 4" id="KW-0862">Zinc</keyword>
<dbReference type="GO" id="GO:0046872">
    <property type="term" value="F:metal ion binding"/>
    <property type="evidence" value="ECO:0007669"/>
    <property type="project" value="UniProtKB-KW"/>
</dbReference>
<dbReference type="EMBL" id="JAERUA010000001">
    <property type="protein sequence ID" value="KAI1904586.1"/>
    <property type="molecule type" value="Genomic_DNA"/>
</dbReference>